<evidence type="ECO:0000313" key="1">
    <source>
        <dbReference type="EMBL" id="GIX95557.1"/>
    </source>
</evidence>
<organism evidence="1 2">
    <name type="scientific">Caerostris extrusa</name>
    <name type="common">Bark spider</name>
    <name type="synonym">Caerostris bankana</name>
    <dbReference type="NCBI Taxonomy" id="172846"/>
    <lineage>
        <taxon>Eukaryota</taxon>
        <taxon>Metazoa</taxon>
        <taxon>Ecdysozoa</taxon>
        <taxon>Arthropoda</taxon>
        <taxon>Chelicerata</taxon>
        <taxon>Arachnida</taxon>
        <taxon>Araneae</taxon>
        <taxon>Araneomorphae</taxon>
        <taxon>Entelegynae</taxon>
        <taxon>Araneoidea</taxon>
        <taxon>Araneidae</taxon>
        <taxon>Caerostris</taxon>
    </lineage>
</organism>
<accession>A0AAV4PE25</accession>
<proteinExistence type="predicted"/>
<gene>
    <name evidence="1" type="ORF">CEXT_150901</name>
</gene>
<protein>
    <submittedName>
        <fullName evidence="1">Uncharacterized protein</fullName>
    </submittedName>
</protein>
<dbReference type="AlphaFoldDB" id="A0AAV4PE25"/>
<comment type="caution">
    <text evidence="1">The sequence shown here is derived from an EMBL/GenBank/DDBJ whole genome shotgun (WGS) entry which is preliminary data.</text>
</comment>
<keyword evidence="2" id="KW-1185">Reference proteome</keyword>
<reference evidence="1 2" key="1">
    <citation type="submission" date="2021-06" db="EMBL/GenBank/DDBJ databases">
        <title>Caerostris extrusa draft genome.</title>
        <authorList>
            <person name="Kono N."/>
            <person name="Arakawa K."/>
        </authorList>
    </citation>
    <scope>NUCLEOTIDE SEQUENCE [LARGE SCALE GENOMIC DNA]</scope>
</reference>
<dbReference type="Proteomes" id="UP001054945">
    <property type="component" value="Unassembled WGS sequence"/>
</dbReference>
<evidence type="ECO:0000313" key="2">
    <source>
        <dbReference type="Proteomes" id="UP001054945"/>
    </source>
</evidence>
<name>A0AAV4PE25_CAEEX</name>
<sequence>MKEEQFGVIRFLAAEGVGVYERMMNLGASPTNRNQMKKTKMETSQLHTNTGGVLRCFILMKKVNKPGRLHPAAAE</sequence>
<dbReference type="EMBL" id="BPLR01004532">
    <property type="protein sequence ID" value="GIX95557.1"/>
    <property type="molecule type" value="Genomic_DNA"/>
</dbReference>